<feature type="transmembrane region" description="Helical" evidence="6">
    <location>
        <begin position="281"/>
        <end position="300"/>
    </location>
</feature>
<feature type="domain" description="EamA" evidence="7">
    <location>
        <begin position="20"/>
        <end position="151"/>
    </location>
</feature>
<dbReference type="PANTHER" id="PTHR32322">
    <property type="entry name" value="INNER MEMBRANE TRANSPORTER"/>
    <property type="match status" value="1"/>
</dbReference>
<feature type="transmembrane region" description="Helical" evidence="6">
    <location>
        <begin position="258"/>
        <end position="275"/>
    </location>
</feature>
<dbReference type="InterPro" id="IPR000620">
    <property type="entry name" value="EamA_dom"/>
</dbReference>
<evidence type="ECO:0000313" key="9">
    <source>
        <dbReference type="Proteomes" id="UP001595647"/>
    </source>
</evidence>
<comment type="subcellular location">
    <subcellularLocation>
        <location evidence="1">Membrane</location>
        <topology evidence="1">Multi-pass membrane protein</topology>
    </subcellularLocation>
</comment>
<feature type="transmembrane region" description="Helical" evidence="6">
    <location>
        <begin position="18"/>
        <end position="40"/>
    </location>
</feature>
<organism evidence="8 9">
    <name type="scientific">Ciceribacter thiooxidans</name>
    <dbReference type="NCBI Taxonomy" id="1969821"/>
    <lineage>
        <taxon>Bacteria</taxon>
        <taxon>Pseudomonadati</taxon>
        <taxon>Pseudomonadota</taxon>
        <taxon>Alphaproteobacteria</taxon>
        <taxon>Hyphomicrobiales</taxon>
        <taxon>Rhizobiaceae</taxon>
        <taxon>Ciceribacter</taxon>
    </lineage>
</organism>
<evidence type="ECO:0000259" key="7">
    <source>
        <dbReference type="Pfam" id="PF00892"/>
    </source>
</evidence>
<accession>A0ABV7HWR0</accession>
<evidence type="ECO:0000313" key="8">
    <source>
        <dbReference type="EMBL" id="MFC3162849.1"/>
    </source>
</evidence>
<dbReference type="EMBL" id="JBHRTG010000005">
    <property type="protein sequence ID" value="MFC3162849.1"/>
    <property type="molecule type" value="Genomic_DNA"/>
</dbReference>
<comment type="similarity">
    <text evidence="2">Belongs to the EamA transporter family.</text>
</comment>
<feature type="transmembrane region" description="Helical" evidence="6">
    <location>
        <begin position="223"/>
        <end position="246"/>
    </location>
</feature>
<dbReference type="PANTHER" id="PTHR32322:SF2">
    <property type="entry name" value="EAMA DOMAIN-CONTAINING PROTEIN"/>
    <property type="match status" value="1"/>
</dbReference>
<evidence type="ECO:0000256" key="5">
    <source>
        <dbReference type="ARBA" id="ARBA00023136"/>
    </source>
</evidence>
<proteinExistence type="inferred from homology"/>
<keyword evidence="4 6" id="KW-1133">Transmembrane helix</keyword>
<feature type="transmembrane region" description="Helical" evidence="6">
    <location>
        <begin position="46"/>
        <end position="66"/>
    </location>
</feature>
<gene>
    <name evidence="8" type="ORF">ACFOHV_06100</name>
</gene>
<evidence type="ECO:0000256" key="2">
    <source>
        <dbReference type="ARBA" id="ARBA00007362"/>
    </source>
</evidence>
<evidence type="ECO:0000256" key="4">
    <source>
        <dbReference type="ARBA" id="ARBA00022989"/>
    </source>
</evidence>
<keyword evidence="3 6" id="KW-0812">Transmembrane</keyword>
<dbReference type="SUPFAM" id="SSF103481">
    <property type="entry name" value="Multidrug resistance efflux transporter EmrE"/>
    <property type="match status" value="2"/>
</dbReference>
<evidence type="ECO:0000256" key="3">
    <source>
        <dbReference type="ARBA" id="ARBA00022692"/>
    </source>
</evidence>
<feature type="transmembrane region" description="Helical" evidence="6">
    <location>
        <begin position="107"/>
        <end position="127"/>
    </location>
</feature>
<keyword evidence="5 6" id="KW-0472">Membrane</keyword>
<protein>
    <submittedName>
        <fullName evidence="8">DMT family transporter</fullName>
    </submittedName>
</protein>
<dbReference type="Proteomes" id="UP001595647">
    <property type="component" value="Unassembled WGS sequence"/>
</dbReference>
<sequence length="315" mass="32897">MSVSNLTHAPASQSERGAFILSAMAAVFWGSNFEATRIVLFDLPPWTAAAVRVVLAVAATLLWLAATKGISWAVLRRNVVAFAVLGLIGVAGFTATLFLGMKTSSPVTAALIMATSPLTTNLLDSILLKRLPSLLAVLGMIISLSGVALTVGAFSGTHFASGDILILIGSLFWALYTIGCRRWVTGATPIETSAWTMLAGALVLGLVAFRLEMPLTALVHAPAVAWVSTLWMALVGSALAVIFWQVGIARRGPAATSVLFNLVPVSALVVAAIFGRTPDMMQIAGIAVALFGIMLASGNLQGKPHDRHSRRPAAG</sequence>
<name>A0ABV7HWR0_9HYPH</name>
<feature type="transmembrane region" description="Helical" evidence="6">
    <location>
        <begin position="192"/>
        <end position="211"/>
    </location>
</feature>
<dbReference type="RefSeq" id="WP_182307243.1">
    <property type="nucleotide sequence ID" value="NZ_CP059896.1"/>
</dbReference>
<dbReference type="Pfam" id="PF00892">
    <property type="entry name" value="EamA"/>
    <property type="match status" value="2"/>
</dbReference>
<feature type="transmembrane region" description="Helical" evidence="6">
    <location>
        <begin position="78"/>
        <end position="101"/>
    </location>
</feature>
<dbReference type="InterPro" id="IPR037185">
    <property type="entry name" value="EmrE-like"/>
</dbReference>
<dbReference type="InterPro" id="IPR050638">
    <property type="entry name" value="AA-Vitamin_Transporters"/>
</dbReference>
<reference evidence="9" key="1">
    <citation type="journal article" date="2019" name="Int. J. Syst. Evol. Microbiol.">
        <title>The Global Catalogue of Microorganisms (GCM) 10K type strain sequencing project: providing services to taxonomists for standard genome sequencing and annotation.</title>
        <authorList>
            <consortium name="The Broad Institute Genomics Platform"/>
            <consortium name="The Broad Institute Genome Sequencing Center for Infectious Disease"/>
            <person name="Wu L."/>
            <person name="Ma J."/>
        </authorList>
    </citation>
    <scope>NUCLEOTIDE SEQUENCE [LARGE SCALE GENOMIC DNA]</scope>
    <source>
        <strain evidence="9">KCTC 52231</strain>
    </source>
</reference>
<feature type="transmembrane region" description="Helical" evidence="6">
    <location>
        <begin position="160"/>
        <end position="180"/>
    </location>
</feature>
<keyword evidence="9" id="KW-1185">Reference proteome</keyword>
<evidence type="ECO:0000256" key="6">
    <source>
        <dbReference type="SAM" id="Phobius"/>
    </source>
</evidence>
<evidence type="ECO:0000256" key="1">
    <source>
        <dbReference type="ARBA" id="ARBA00004141"/>
    </source>
</evidence>
<feature type="transmembrane region" description="Helical" evidence="6">
    <location>
        <begin position="134"/>
        <end position="154"/>
    </location>
</feature>
<feature type="domain" description="EamA" evidence="7">
    <location>
        <begin position="161"/>
        <end position="297"/>
    </location>
</feature>
<comment type="caution">
    <text evidence="8">The sequence shown here is derived from an EMBL/GenBank/DDBJ whole genome shotgun (WGS) entry which is preliminary data.</text>
</comment>